<comment type="caution">
    <text evidence="1">The sequence shown here is derived from an EMBL/GenBank/DDBJ whole genome shotgun (WGS) entry which is preliminary data.</text>
</comment>
<sequence length="312" mass="34972">MILSVSRRTDIPAFYADWFFHRLQAGYVLVRNPYRFHAVSRIALSPDVVDGIVFWTKNPAPMLARLNELRDYPFYFQCTATAYGTDLEVHVPDKDRAVLPAMRRLAKMIGPERVIWRYDPVLLSQKYTVDFHRQRFSQMAKALAGSTKRCVISFLDMYPAMQKETNRLGLRVPDRQEAETLAAYFADIAAQNGIKAETCAENIDLAHLGIAHGCCIDKALLEKIGGFKLHTKKDLNQRPFCGCCASVDIGTYATCPGGCVYCYANRGAAAAKNAFAAHDAHAPLLLGPLLPDDIVTEKVMRSEKDTQMQLFL</sequence>
<accession>A0A9D1MUX6</accession>
<dbReference type="Proteomes" id="UP000824125">
    <property type="component" value="Unassembled WGS sequence"/>
</dbReference>
<reference evidence="1" key="1">
    <citation type="submission" date="2020-10" db="EMBL/GenBank/DDBJ databases">
        <authorList>
            <person name="Gilroy R."/>
        </authorList>
    </citation>
    <scope>NUCLEOTIDE SEQUENCE</scope>
    <source>
        <strain evidence="1">CHK176-6737</strain>
    </source>
</reference>
<dbReference type="AlphaFoldDB" id="A0A9D1MUX6"/>
<organism evidence="1 2">
    <name type="scientific">Candidatus Scybalenecus merdavium</name>
    <dbReference type="NCBI Taxonomy" id="2840939"/>
    <lineage>
        <taxon>Bacteria</taxon>
        <taxon>Bacillati</taxon>
        <taxon>Bacillota</taxon>
        <taxon>Clostridia</taxon>
        <taxon>Eubacteriales</taxon>
        <taxon>Oscillospiraceae</taxon>
        <taxon>Oscillospiraceae incertae sedis</taxon>
        <taxon>Candidatus Scybalenecus</taxon>
    </lineage>
</organism>
<proteinExistence type="predicted"/>
<evidence type="ECO:0000313" key="2">
    <source>
        <dbReference type="Proteomes" id="UP000824125"/>
    </source>
</evidence>
<name>A0A9D1MUX6_9FIRM</name>
<dbReference type="EMBL" id="DVNM01000035">
    <property type="protein sequence ID" value="HIU69581.1"/>
    <property type="molecule type" value="Genomic_DNA"/>
</dbReference>
<dbReference type="Pfam" id="PF08902">
    <property type="entry name" value="DUF1848"/>
    <property type="match status" value="1"/>
</dbReference>
<protein>
    <submittedName>
        <fullName evidence="1">DUF1848 domain-containing protein</fullName>
    </submittedName>
</protein>
<evidence type="ECO:0000313" key="1">
    <source>
        <dbReference type="EMBL" id="HIU69581.1"/>
    </source>
</evidence>
<reference evidence="1" key="2">
    <citation type="journal article" date="2021" name="PeerJ">
        <title>Extensive microbial diversity within the chicken gut microbiome revealed by metagenomics and culture.</title>
        <authorList>
            <person name="Gilroy R."/>
            <person name="Ravi A."/>
            <person name="Getino M."/>
            <person name="Pursley I."/>
            <person name="Horton D.L."/>
            <person name="Alikhan N.F."/>
            <person name="Baker D."/>
            <person name="Gharbi K."/>
            <person name="Hall N."/>
            <person name="Watson M."/>
            <person name="Adriaenssens E.M."/>
            <person name="Foster-Nyarko E."/>
            <person name="Jarju S."/>
            <person name="Secka A."/>
            <person name="Antonio M."/>
            <person name="Oren A."/>
            <person name="Chaudhuri R.R."/>
            <person name="La Ragione R."/>
            <person name="Hildebrand F."/>
            <person name="Pallen M.J."/>
        </authorList>
    </citation>
    <scope>NUCLEOTIDE SEQUENCE</scope>
    <source>
        <strain evidence="1">CHK176-6737</strain>
    </source>
</reference>
<dbReference type="InterPro" id="IPR014998">
    <property type="entry name" value="DUF1848"/>
</dbReference>
<gene>
    <name evidence="1" type="ORF">IAD23_06455</name>
</gene>